<sequence length="257" mass="28812">MSAYQEPSRAIFAQSDLRHFLGSPVNLFLLYFRVVIVIPFIAEKTNGTFHLLYIQTQQKILVFEKQLNESVKDKRISSEYQVSPNTPNEGKYAAGSLACGIDGGAVWREKIARGITNCSLVLSIVCHGYSKSEWCLKELALAKLLRKPLVGLIVEEDHPAAMASLEPLLPSRHAFDLTISLRPSGMKSARPVVFEIDDAAFAQRWQGIRPRLMSIHQDGTANVLIPERAPTSKRNKLSSLTIESEKLLQHRHNKSQH</sequence>
<name>A0ACC0W1P7_9STRA</name>
<protein>
    <submittedName>
        <fullName evidence="1">Uncharacterized protein</fullName>
    </submittedName>
</protein>
<comment type="caution">
    <text evidence="1">The sequence shown here is derived from an EMBL/GenBank/DDBJ whole genome shotgun (WGS) entry which is preliminary data.</text>
</comment>
<organism evidence="1 2">
    <name type="scientific">Peronosclerospora sorghi</name>
    <dbReference type="NCBI Taxonomy" id="230839"/>
    <lineage>
        <taxon>Eukaryota</taxon>
        <taxon>Sar</taxon>
        <taxon>Stramenopiles</taxon>
        <taxon>Oomycota</taxon>
        <taxon>Peronosporomycetes</taxon>
        <taxon>Peronosporales</taxon>
        <taxon>Peronosporaceae</taxon>
        <taxon>Peronosclerospora</taxon>
    </lineage>
</organism>
<reference evidence="1 2" key="1">
    <citation type="journal article" date="2022" name="bioRxiv">
        <title>The genome of the oomycete Peronosclerospora sorghi, a cosmopolitan pathogen of maize and sorghum, is inflated with dispersed pseudogenes.</title>
        <authorList>
            <person name="Fletcher K."/>
            <person name="Martin F."/>
            <person name="Isakeit T."/>
            <person name="Cavanaugh K."/>
            <person name="Magill C."/>
            <person name="Michelmore R."/>
        </authorList>
    </citation>
    <scope>NUCLEOTIDE SEQUENCE [LARGE SCALE GENOMIC DNA]</scope>
    <source>
        <strain evidence="1">P6</strain>
    </source>
</reference>
<dbReference type="Proteomes" id="UP001163321">
    <property type="component" value="Chromosome 4"/>
</dbReference>
<dbReference type="EMBL" id="CM047583">
    <property type="protein sequence ID" value="KAI9912674.1"/>
    <property type="molecule type" value="Genomic_DNA"/>
</dbReference>
<accession>A0ACC0W1P7</accession>
<keyword evidence="2" id="KW-1185">Reference proteome</keyword>
<proteinExistence type="predicted"/>
<evidence type="ECO:0000313" key="2">
    <source>
        <dbReference type="Proteomes" id="UP001163321"/>
    </source>
</evidence>
<gene>
    <name evidence="1" type="ORF">PsorP6_005355</name>
</gene>
<evidence type="ECO:0000313" key="1">
    <source>
        <dbReference type="EMBL" id="KAI9912674.1"/>
    </source>
</evidence>